<name>A0A444Y2G5_ARAHY</name>
<feature type="domain" description="Transposase-associated" evidence="1">
    <location>
        <begin position="5"/>
        <end position="75"/>
    </location>
</feature>
<keyword evidence="3" id="KW-1185">Reference proteome</keyword>
<evidence type="ECO:0000259" key="1">
    <source>
        <dbReference type="Pfam" id="PF13963"/>
    </source>
</evidence>
<comment type="caution">
    <text evidence="2">The sequence shown here is derived from an EMBL/GenBank/DDBJ whole genome shotgun (WGS) entry which is preliminary data.</text>
</comment>
<evidence type="ECO:0000313" key="3">
    <source>
        <dbReference type="Proteomes" id="UP000289738"/>
    </source>
</evidence>
<dbReference type="AlphaFoldDB" id="A0A444Y2G5"/>
<reference evidence="2 3" key="1">
    <citation type="submission" date="2019-01" db="EMBL/GenBank/DDBJ databases">
        <title>Sequencing of cultivated peanut Arachis hypogaea provides insights into genome evolution and oil improvement.</title>
        <authorList>
            <person name="Chen X."/>
        </authorList>
    </citation>
    <scope>NUCLEOTIDE SEQUENCE [LARGE SCALE GENOMIC DNA]</scope>
    <source>
        <strain evidence="3">cv. Fuhuasheng</strain>
        <tissue evidence="2">Leaves</tissue>
    </source>
</reference>
<protein>
    <recommendedName>
        <fullName evidence="1">Transposase-associated domain-containing protein</fullName>
    </recommendedName>
</protein>
<evidence type="ECO:0000313" key="2">
    <source>
        <dbReference type="EMBL" id="RYQ96124.1"/>
    </source>
</evidence>
<organism evidence="2 3">
    <name type="scientific">Arachis hypogaea</name>
    <name type="common">Peanut</name>
    <dbReference type="NCBI Taxonomy" id="3818"/>
    <lineage>
        <taxon>Eukaryota</taxon>
        <taxon>Viridiplantae</taxon>
        <taxon>Streptophyta</taxon>
        <taxon>Embryophyta</taxon>
        <taxon>Tracheophyta</taxon>
        <taxon>Spermatophyta</taxon>
        <taxon>Magnoliopsida</taxon>
        <taxon>eudicotyledons</taxon>
        <taxon>Gunneridae</taxon>
        <taxon>Pentapetalae</taxon>
        <taxon>rosids</taxon>
        <taxon>fabids</taxon>
        <taxon>Fabales</taxon>
        <taxon>Fabaceae</taxon>
        <taxon>Papilionoideae</taxon>
        <taxon>50 kb inversion clade</taxon>
        <taxon>dalbergioids sensu lato</taxon>
        <taxon>Dalbergieae</taxon>
        <taxon>Pterocarpus clade</taxon>
        <taxon>Arachis</taxon>
    </lineage>
</organism>
<gene>
    <name evidence="2" type="ORF">Ahy_B08g091666</name>
</gene>
<dbReference type="EMBL" id="SDMP01000018">
    <property type="protein sequence ID" value="RYQ96124.1"/>
    <property type="molecule type" value="Genomic_DNA"/>
</dbReference>
<dbReference type="Pfam" id="PF13963">
    <property type="entry name" value="Transpos_assoc"/>
    <property type="match status" value="1"/>
</dbReference>
<sequence>MAPNRSWMSRRQDCTGHLSEEFKKGVVKFIDFVERNPTVIDSFGRILCPCTKCKNRLRDEIFWVEKHLCDRGFMEVRAQSVVLEDEVISLFDANAQMEEVNVEDINCPMDTLLNDEFINDNEEFDGKDSESACSEDENEDYNDKALQRQYTFLGNGRDDTLFYAWLGCKSVTEDKIAFIYHMNIMADSARTNPVVRLIIFKIEDRQVMRGRGRPKHILDECIPSPHTQINNSNFNT</sequence>
<proteinExistence type="predicted"/>
<dbReference type="Proteomes" id="UP000289738">
    <property type="component" value="Chromosome B08"/>
</dbReference>
<accession>A0A444Y2G5</accession>
<dbReference type="InterPro" id="IPR029480">
    <property type="entry name" value="Transpos_assoc"/>
</dbReference>